<evidence type="ECO:0008006" key="4">
    <source>
        <dbReference type="Google" id="ProtNLM"/>
    </source>
</evidence>
<reference evidence="2" key="1">
    <citation type="submission" date="2020-10" db="EMBL/GenBank/DDBJ databases">
        <authorList>
            <person name="Kikuchi T."/>
        </authorList>
    </citation>
    <scope>NUCLEOTIDE SEQUENCE</scope>
    <source>
        <strain evidence="2">NKZ352</strain>
    </source>
</reference>
<protein>
    <recommendedName>
        <fullName evidence="4">CC domain-containing protein</fullName>
    </recommendedName>
</protein>
<sequence>MRQFLVLVLFISTSRAALECYFPFLEAGSTCGADSDCASAGYCIQSVLSNQRICCNPKAGTTSPQCPPGMTTGGLPILCDGSSSDACPSSHQCVPSQVAFTKISQSPSFVCCK</sequence>
<dbReference type="Pfam" id="PF14625">
    <property type="entry name" value="Lustrin_cystein"/>
    <property type="match status" value="2"/>
</dbReference>
<evidence type="ECO:0000313" key="2">
    <source>
        <dbReference type="EMBL" id="CAD6190489.1"/>
    </source>
</evidence>
<keyword evidence="3" id="KW-1185">Reference proteome</keyword>
<organism evidence="2 3">
    <name type="scientific">Caenorhabditis auriculariae</name>
    <dbReference type="NCBI Taxonomy" id="2777116"/>
    <lineage>
        <taxon>Eukaryota</taxon>
        <taxon>Metazoa</taxon>
        <taxon>Ecdysozoa</taxon>
        <taxon>Nematoda</taxon>
        <taxon>Chromadorea</taxon>
        <taxon>Rhabditida</taxon>
        <taxon>Rhabditina</taxon>
        <taxon>Rhabditomorpha</taxon>
        <taxon>Rhabditoidea</taxon>
        <taxon>Rhabditidae</taxon>
        <taxon>Peloderinae</taxon>
        <taxon>Caenorhabditis</taxon>
    </lineage>
</organism>
<feature type="signal peptide" evidence="1">
    <location>
        <begin position="1"/>
        <end position="16"/>
    </location>
</feature>
<accession>A0A8S1H472</accession>
<dbReference type="Proteomes" id="UP000835052">
    <property type="component" value="Unassembled WGS sequence"/>
</dbReference>
<dbReference type="AlphaFoldDB" id="A0A8S1H472"/>
<evidence type="ECO:0000256" key="1">
    <source>
        <dbReference type="SAM" id="SignalP"/>
    </source>
</evidence>
<dbReference type="EMBL" id="CAJGYM010000016">
    <property type="protein sequence ID" value="CAD6190489.1"/>
    <property type="molecule type" value="Genomic_DNA"/>
</dbReference>
<keyword evidence="1" id="KW-0732">Signal</keyword>
<feature type="chain" id="PRO_5035811347" description="CC domain-containing protein" evidence="1">
    <location>
        <begin position="17"/>
        <end position="113"/>
    </location>
</feature>
<dbReference type="OrthoDB" id="5851714at2759"/>
<gene>
    <name evidence="2" type="ORF">CAUJ_LOCUS6408</name>
</gene>
<comment type="caution">
    <text evidence="2">The sequence shown here is derived from an EMBL/GenBank/DDBJ whole genome shotgun (WGS) entry which is preliminary data.</text>
</comment>
<proteinExistence type="predicted"/>
<dbReference type="InterPro" id="IPR028150">
    <property type="entry name" value="Lustrin_cystein"/>
</dbReference>
<evidence type="ECO:0000313" key="3">
    <source>
        <dbReference type="Proteomes" id="UP000835052"/>
    </source>
</evidence>
<name>A0A8S1H472_9PELO</name>